<evidence type="ECO:0000256" key="3">
    <source>
        <dbReference type="ARBA" id="ARBA00020976"/>
    </source>
</evidence>
<dbReference type="Pfam" id="PF20671">
    <property type="entry name" value="COG3_C"/>
    <property type="match status" value="1"/>
</dbReference>
<evidence type="ECO:0000313" key="12">
    <source>
        <dbReference type="EMBL" id="GAN01657.1"/>
    </source>
</evidence>
<dbReference type="GO" id="GO:0005801">
    <property type="term" value="C:cis-Golgi network"/>
    <property type="evidence" value="ECO:0007669"/>
    <property type="project" value="InterPro"/>
</dbReference>
<dbReference type="Pfam" id="PF04136">
    <property type="entry name" value="COG3_N"/>
    <property type="match status" value="1"/>
</dbReference>
<keyword evidence="5" id="KW-0653">Protein transport</keyword>
<feature type="domain" description="Conserved oligomeric Golgi complex subunit 3 C-terminal" evidence="11">
    <location>
        <begin position="325"/>
        <end position="675"/>
    </location>
</feature>
<evidence type="ECO:0000256" key="7">
    <source>
        <dbReference type="ARBA" id="ARBA00023136"/>
    </source>
</evidence>
<dbReference type="GO" id="GO:0006886">
    <property type="term" value="P:intracellular protein transport"/>
    <property type="evidence" value="ECO:0007669"/>
    <property type="project" value="InterPro"/>
</dbReference>
<name>A0A0C9MF26_9FUNG</name>
<dbReference type="EMBL" id="DF836299">
    <property type="protein sequence ID" value="GAN01657.1"/>
    <property type="molecule type" value="Genomic_DNA"/>
</dbReference>
<dbReference type="GO" id="GO:0006891">
    <property type="term" value="P:intra-Golgi vesicle-mediated transport"/>
    <property type="evidence" value="ECO:0007669"/>
    <property type="project" value="TreeGrafter"/>
</dbReference>
<comment type="subcellular location">
    <subcellularLocation>
        <location evidence="1">Golgi apparatus membrane</location>
        <topology evidence="1">Peripheral membrane protein</topology>
    </subcellularLocation>
</comment>
<proteinExistence type="inferred from homology"/>
<gene>
    <name evidence="12" type="ORF">MAM1_0010d01091</name>
</gene>
<dbReference type="InterPro" id="IPR007265">
    <property type="entry name" value="COG_su3"/>
</dbReference>
<organism evidence="12">
    <name type="scientific">Mucor ambiguus</name>
    <dbReference type="NCBI Taxonomy" id="91626"/>
    <lineage>
        <taxon>Eukaryota</taxon>
        <taxon>Fungi</taxon>
        <taxon>Fungi incertae sedis</taxon>
        <taxon>Mucoromycota</taxon>
        <taxon>Mucoromycotina</taxon>
        <taxon>Mucoromycetes</taxon>
        <taxon>Mucorales</taxon>
        <taxon>Mucorineae</taxon>
        <taxon>Mucoraceae</taxon>
        <taxon>Mucor</taxon>
    </lineage>
</organism>
<keyword evidence="13" id="KW-1185">Reference proteome</keyword>
<evidence type="ECO:0000256" key="4">
    <source>
        <dbReference type="ARBA" id="ARBA00022448"/>
    </source>
</evidence>
<feature type="compositionally biased region" description="Low complexity" evidence="9">
    <location>
        <begin position="56"/>
        <end position="66"/>
    </location>
</feature>
<feature type="region of interest" description="Disordered" evidence="9">
    <location>
        <begin position="56"/>
        <end position="77"/>
    </location>
</feature>
<dbReference type="GO" id="GO:0017119">
    <property type="term" value="C:Golgi transport complex"/>
    <property type="evidence" value="ECO:0007669"/>
    <property type="project" value="TreeGrafter"/>
</dbReference>
<protein>
    <recommendedName>
        <fullName evidence="3">Conserved oligomeric Golgi complex subunit 3</fullName>
    </recommendedName>
    <alternativeName>
        <fullName evidence="8">Component of oligomeric Golgi complex 3</fullName>
    </alternativeName>
</protein>
<evidence type="ECO:0000259" key="10">
    <source>
        <dbReference type="Pfam" id="PF04136"/>
    </source>
</evidence>
<dbReference type="PANTHER" id="PTHR13302">
    <property type="entry name" value="CONSERVED OLIGOMERIC GOLGI COMPLEX COMPONENT 3"/>
    <property type="match status" value="1"/>
</dbReference>
<dbReference type="OrthoDB" id="296793at2759"/>
<evidence type="ECO:0000256" key="8">
    <source>
        <dbReference type="ARBA" id="ARBA00031339"/>
    </source>
</evidence>
<accession>A0A0C9MF26</accession>
<dbReference type="Proteomes" id="UP000053815">
    <property type="component" value="Unassembled WGS sequence"/>
</dbReference>
<dbReference type="GO" id="GO:0007030">
    <property type="term" value="P:Golgi organization"/>
    <property type="evidence" value="ECO:0007669"/>
    <property type="project" value="TreeGrafter"/>
</dbReference>
<dbReference type="InterPro" id="IPR048320">
    <property type="entry name" value="COG3_N"/>
</dbReference>
<evidence type="ECO:0000256" key="2">
    <source>
        <dbReference type="ARBA" id="ARBA00009936"/>
    </source>
</evidence>
<dbReference type="STRING" id="91626.A0A0C9MF26"/>
<evidence type="ECO:0000256" key="6">
    <source>
        <dbReference type="ARBA" id="ARBA00023034"/>
    </source>
</evidence>
<comment type="similarity">
    <text evidence="2">Belongs to the COG3 family.</text>
</comment>
<evidence type="ECO:0000256" key="5">
    <source>
        <dbReference type="ARBA" id="ARBA00022927"/>
    </source>
</evidence>
<evidence type="ECO:0000256" key="9">
    <source>
        <dbReference type="SAM" id="MobiDB-lite"/>
    </source>
</evidence>
<dbReference type="PANTHER" id="PTHR13302:SF8">
    <property type="entry name" value="CONSERVED OLIGOMERIC GOLGI COMPLEX SUBUNIT 3"/>
    <property type="match status" value="1"/>
</dbReference>
<dbReference type="InterPro" id="IPR048685">
    <property type="entry name" value="COG3_C"/>
</dbReference>
<keyword evidence="4" id="KW-0813">Transport</keyword>
<keyword evidence="7" id="KW-0472">Membrane</keyword>
<evidence type="ECO:0000256" key="1">
    <source>
        <dbReference type="ARBA" id="ARBA00004395"/>
    </source>
</evidence>
<evidence type="ECO:0000313" key="13">
    <source>
        <dbReference type="Proteomes" id="UP000053815"/>
    </source>
</evidence>
<feature type="domain" description="Conserved oligomeric Golgi complex subunit 3 N-terminal" evidence="10">
    <location>
        <begin position="160"/>
        <end position="303"/>
    </location>
</feature>
<dbReference type="AlphaFoldDB" id="A0A0C9MF26"/>
<keyword evidence="6" id="KW-0333">Golgi apparatus</keyword>
<dbReference type="GO" id="GO:0000139">
    <property type="term" value="C:Golgi membrane"/>
    <property type="evidence" value="ECO:0007669"/>
    <property type="project" value="UniProtKB-SubCell"/>
</dbReference>
<evidence type="ECO:0000259" key="11">
    <source>
        <dbReference type="Pfam" id="PF20671"/>
    </source>
</evidence>
<sequence>MARVTRGISLEEWEEKTKLTEKQKQSVYDLQDACTELPLPSNWYLNDKLFGSPSLSSNMSNSSGGLTPEQVPMSASSPLNPHVLASRLLAGSKSPVPMTRTLSTANLLAEAIAADTAAEKQVANDIGSEKPIETLQEFFDWFAVMESEMERGQEDVYRNHLSIVELYQNACDEFLRDLKTTCQLFDDLEKDYSFVDVRTRSIQTACETLLEEQHRSTRLAEGLAERLAYFNQLEPIAKLFNSPGDDICLQPDFIPMLEKLDECIQYMQDHHTYRDSELYLMRFRQCMTRGITLIKMYVVSTLKTLGYDVYKQVSTKDATMGKQIAMYYVKFKTIAPTIRSLTAQVEKRCDHKEYQSLYEDMLHAYFQTRQQLLSPLISKKIQQLGPSDKDLLDFAKNGCAYMMSLCSDEYNLIRSLLAISYALNDSNYLDLLTSHLYDYLRPRIIHENNIITLSELCNVFLMYVMQDENDLVLGIMDDKNEVKFGHLIQNVLEDAQGRLVFRAQMFIHNDLQNYQPKPQDFENIRQQKDQQHEDPDNKQKTSVVLNANMTTTAATLSISGEDHSDTHSIRSARSNLLAEGNDESTGWFPTLQKTLWILSKLYRCVQNGVFEDLAQEAVSLCSESLLKASESVTTLKSRLDGELFLIKNLLVLKEQLAPFEANLVHAGKTLDFSHVSDSLSSLQQQKSLMFNPNALIGLAQKGMPRVVEVSLDSRREIDFQIKKVCEEFIDHCVDGAVEPLTAFLIKLSAILPSAVLPKSPDGQDSPVQKLRQQDVQEATDQFMEAVEERLRFVIKKLREYVNDQKMEQILLRPIETSIVEQYKSFLIRVDIESKEGGRIEVLTQKPMSAESVAVWISQIKEQQA</sequence>
<reference evidence="12" key="1">
    <citation type="submission" date="2014-09" db="EMBL/GenBank/DDBJ databases">
        <title>Draft genome sequence of an oleaginous Mucoromycotina fungus Mucor ambiguus NBRC6742.</title>
        <authorList>
            <person name="Takeda I."/>
            <person name="Yamane N."/>
            <person name="Morita T."/>
            <person name="Tamano K."/>
            <person name="Machida M."/>
            <person name="Baker S."/>
            <person name="Koike H."/>
        </authorList>
    </citation>
    <scope>NUCLEOTIDE SEQUENCE</scope>
    <source>
        <strain evidence="12">NBRC 6742</strain>
    </source>
</reference>